<evidence type="ECO:0000256" key="1">
    <source>
        <dbReference type="SAM" id="MobiDB-lite"/>
    </source>
</evidence>
<dbReference type="Proteomes" id="UP000076842">
    <property type="component" value="Unassembled WGS sequence"/>
</dbReference>
<sequence>MSASALNGDLPSSTLPTSPSPPAHPPTARNLIICIDGTGDHYGPSSSNSNVVKLFMLLKQTTKDQVCYYQPGIGAGEANGVNALGVGIQKRIDYAVATHLESQVTDAYKWLMDTYADGDRIYMFGFSRGAYICRALAGMLQRVGLLGAGNFHNVPFAYRLFSKPRTAPNDQIAHGFKLTFCRTVHVEFIGVFDTVSSVGLLVPQTLPFTSGNTHIKKFRHAISIDECRARFQDSLWSGDLHEEESIYAIDGQVAIVTPHDHVIKTDILEVWFAGTHCDVGGGWPDDPQPCAAALTLGSAPAPAPDSAERHGGPFQEPALESTGPCNMSVLPLRWMVREALAAGVLMKDAPLSSLRHDSDIDPTAACATLHNTLPLGSVWWILEVLPTVTTVRSSTSRQEYGVELHLGKARVIPEGAKLHRSVQVRKDRVGYTPAGGWPKDFEYVD</sequence>
<dbReference type="Pfam" id="PF09994">
    <property type="entry name" value="T6SS_Tle1-like_cat"/>
    <property type="match status" value="1"/>
</dbReference>
<dbReference type="PANTHER" id="PTHR33840:SF2">
    <property type="entry name" value="TLE1 PHOSPHOLIPASE DOMAIN-CONTAINING PROTEIN"/>
    <property type="match status" value="1"/>
</dbReference>
<evidence type="ECO:0000313" key="3">
    <source>
        <dbReference type="EMBL" id="KZT59157.1"/>
    </source>
</evidence>
<name>A0A165HDI1_9BASI</name>
<dbReference type="PANTHER" id="PTHR33840">
    <property type="match status" value="1"/>
</dbReference>
<dbReference type="Gene3D" id="3.40.50.1820">
    <property type="entry name" value="alpha/beta hydrolase"/>
    <property type="match status" value="1"/>
</dbReference>
<dbReference type="AlphaFoldDB" id="A0A165HDI1"/>
<protein>
    <recommendedName>
        <fullName evidence="2">T6SS Phospholipase effector Tle1-like catalytic domain-containing protein</fullName>
    </recommendedName>
</protein>
<dbReference type="InterPro" id="IPR018712">
    <property type="entry name" value="Tle1-like_cat"/>
</dbReference>
<evidence type="ECO:0000313" key="4">
    <source>
        <dbReference type="Proteomes" id="UP000076842"/>
    </source>
</evidence>
<feature type="region of interest" description="Disordered" evidence="1">
    <location>
        <begin position="1"/>
        <end position="26"/>
    </location>
</feature>
<feature type="domain" description="T6SS Phospholipase effector Tle1-like catalytic" evidence="2">
    <location>
        <begin position="29"/>
        <end position="338"/>
    </location>
</feature>
<dbReference type="STRING" id="1353952.A0A165HDI1"/>
<proteinExistence type="predicted"/>
<dbReference type="EMBL" id="KV423943">
    <property type="protein sequence ID" value="KZT59157.1"/>
    <property type="molecule type" value="Genomic_DNA"/>
</dbReference>
<dbReference type="SUPFAM" id="SSF53474">
    <property type="entry name" value="alpha/beta-Hydrolases"/>
    <property type="match status" value="1"/>
</dbReference>
<dbReference type="InterPro" id="IPR029058">
    <property type="entry name" value="AB_hydrolase_fold"/>
</dbReference>
<reference evidence="3 4" key="1">
    <citation type="journal article" date="2016" name="Mol. Biol. Evol.">
        <title>Comparative Genomics of Early-Diverging Mushroom-Forming Fungi Provides Insights into the Origins of Lignocellulose Decay Capabilities.</title>
        <authorList>
            <person name="Nagy L.G."/>
            <person name="Riley R."/>
            <person name="Tritt A."/>
            <person name="Adam C."/>
            <person name="Daum C."/>
            <person name="Floudas D."/>
            <person name="Sun H."/>
            <person name="Yadav J.S."/>
            <person name="Pangilinan J."/>
            <person name="Larsson K.H."/>
            <person name="Matsuura K."/>
            <person name="Barry K."/>
            <person name="Labutti K."/>
            <person name="Kuo R."/>
            <person name="Ohm R.A."/>
            <person name="Bhattacharya S.S."/>
            <person name="Shirouzu T."/>
            <person name="Yoshinaga Y."/>
            <person name="Martin F.M."/>
            <person name="Grigoriev I.V."/>
            <person name="Hibbett D.S."/>
        </authorList>
    </citation>
    <scope>NUCLEOTIDE SEQUENCE [LARGE SCALE GENOMIC DNA]</scope>
    <source>
        <strain evidence="3 4">HHB12733</strain>
    </source>
</reference>
<dbReference type="InParanoid" id="A0A165HDI1"/>
<accession>A0A165HDI1</accession>
<dbReference type="OrthoDB" id="538223at2759"/>
<feature type="region of interest" description="Disordered" evidence="1">
    <location>
        <begin position="297"/>
        <end position="320"/>
    </location>
</feature>
<evidence type="ECO:0000259" key="2">
    <source>
        <dbReference type="Pfam" id="PF09994"/>
    </source>
</evidence>
<organism evidence="3 4">
    <name type="scientific">Calocera cornea HHB12733</name>
    <dbReference type="NCBI Taxonomy" id="1353952"/>
    <lineage>
        <taxon>Eukaryota</taxon>
        <taxon>Fungi</taxon>
        <taxon>Dikarya</taxon>
        <taxon>Basidiomycota</taxon>
        <taxon>Agaricomycotina</taxon>
        <taxon>Dacrymycetes</taxon>
        <taxon>Dacrymycetales</taxon>
        <taxon>Dacrymycetaceae</taxon>
        <taxon>Calocera</taxon>
    </lineage>
</organism>
<gene>
    <name evidence="3" type="ORF">CALCODRAFT_493942</name>
</gene>
<keyword evidence="4" id="KW-1185">Reference proteome</keyword>